<sequence>MRVLSSSSAEPAPMARTQADPEPAARAERRTRHDLASRTGLSDARLLMRELGDGLVRLRPNWDELLPALESLGTVRAVTRNAHVIHQSVGSLGHAHVREDMGWLVGSGMDLRLMLGRWHHALAVVARDNPMAERGVYFFDADGSQVHGVELTSESSQGVFAALVTRFRGPRLTPEFLSCAPVVQSPARRIPLVDIVDLRVRWDAMGEPGDFSDLLVHFGMTRLNALRLAGPGRAFSVGVESGCTLLEYIRDEALSVEVHVASVGAVQIHHGYVGSFREADDWWRIRNPRFSLDLRRAGLAEVWVVRRPTHRGPVHSLEWYGFDGSLLMQIFGHRSTGGVEDARWRHLLGSLEGDRTD</sequence>
<dbReference type="GO" id="GO:0006826">
    <property type="term" value="P:iron ion transport"/>
    <property type="evidence" value="ECO:0007669"/>
    <property type="project" value="InterPro"/>
</dbReference>
<dbReference type="CDD" id="cd16831">
    <property type="entry name" value="HemS-like_C"/>
    <property type="match status" value="1"/>
</dbReference>
<dbReference type="Pfam" id="PF05171">
    <property type="entry name" value="HemS"/>
    <property type="match status" value="2"/>
</dbReference>
<evidence type="ECO:0000259" key="2">
    <source>
        <dbReference type="Pfam" id="PF05171"/>
    </source>
</evidence>
<feature type="region of interest" description="Disordered" evidence="1">
    <location>
        <begin position="1"/>
        <end position="37"/>
    </location>
</feature>
<protein>
    <submittedName>
        <fullName evidence="3">Putative hemin transport protein</fullName>
    </submittedName>
</protein>
<dbReference type="RefSeq" id="WP_177169969.1">
    <property type="nucleotide sequence ID" value="NZ_FOAA01000017.1"/>
</dbReference>
<feature type="domain" description="Haemin-degrading HemS/ChuX" evidence="2">
    <location>
        <begin position="41"/>
        <end position="167"/>
    </location>
</feature>
<reference evidence="4" key="1">
    <citation type="submission" date="2016-10" db="EMBL/GenBank/DDBJ databases">
        <authorList>
            <person name="Varghese N."/>
            <person name="Submissions S."/>
        </authorList>
    </citation>
    <scope>NUCLEOTIDE SEQUENCE [LARGE SCALE GENOMIC DNA]</scope>
    <source>
        <strain evidence="4">DSM 241</strain>
    </source>
</reference>
<keyword evidence="4" id="KW-1185">Reference proteome</keyword>
<evidence type="ECO:0000256" key="1">
    <source>
        <dbReference type="SAM" id="MobiDB-lite"/>
    </source>
</evidence>
<evidence type="ECO:0000313" key="4">
    <source>
        <dbReference type="Proteomes" id="UP000199256"/>
    </source>
</evidence>
<feature type="compositionally biased region" description="Basic and acidic residues" evidence="1">
    <location>
        <begin position="23"/>
        <end position="36"/>
    </location>
</feature>
<evidence type="ECO:0000313" key="3">
    <source>
        <dbReference type="EMBL" id="SEL46392.1"/>
    </source>
</evidence>
<dbReference type="InterPro" id="IPR007845">
    <property type="entry name" value="HemS/ChuX_dom"/>
</dbReference>
<gene>
    <name evidence="3" type="ORF">SAMN05444515_11736</name>
</gene>
<dbReference type="STRING" id="1396821.SAMN05444515_11736"/>
<proteinExistence type="predicted"/>
<feature type="domain" description="Haemin-degrading HemS/ChuX" evidence="2">
    <location>
        <begin position="219"/>
        <end position="350"/>
    </location>
</feature>
<organism evidence="3 4">
    <name type="scientific">Ectothiorhodospira marina</name>
    <dbReference type="NCBI Taxonomy" id="1396821"/>
    <lineage>
        <taxon>Bacteria</taxon>
        <taxon>Pseudomonadati</taxon>
        <taxon>Pseudomonadota</taxon>
        <taxon>Gammaproteobacteria</taxon>
        <taxon>Chromatiales</taxon>
        <taxon>Ectothiorhodospiraceae</taxon>
        <taxon>Ectothiorhodospira</taxon>
    </lineage>
</organism>
<dbReference type="InterPro" id="IPR053733">
    <property type="entry name" value="Heme_Transport_Util_sf"/>
</dbReference>
<dbReference type="Proteomes" id="UP000199256">
    <property type="component" value="Unassembled WGS sequence"/>
</dbReference>
<dbReference type="AlphaFoldDB" id="A0A1H7QEH9"/>
<dbReference type="SUPFAM" id="SSF144064">
    <property type="entry name" value="Heme iron utilization protein-like"/>
    <property type="match status" value="1"/>
</dbReference>
<accession>A0A1H7QEH9</accession>
<dbReference type="EMBL" id="FOAA01000017">
    <property type="protein sequence ID" value="SEL46392.1"/>
    <property type="molecule type" value="Genomic_DNA"/>
</dbReference>
<name>A0A1H7QEH9_9GAMM</name>
<dbReference type="Gene3D" id="3.40.1570.10">
    <property type="entry name" value="HemS/ChuS/ChuX like domains"/>
    <property type="match status" value="2"/>
</dbReference>